<evidence type="ECO:0000256" key="3">
    <source>
        <dbReference type="ARBA" id="ARBA00023163"/>
    </source>
</evidence>
<evidence type="ECO:0000313" key="7">
    <source>
        <dbReference type="Proteomes" id="UP001652445"/>
    </source>
</evidence>
<dbReference type="EMBL" id="JAOQIO010000084">
    <property type="protein sequence ID" value="MCU6794323.1"/>
    <property type="molecule type" value="Genomic_DNA"/>
</dbReference>
<dbReference type="InterPro" id="IPR050707">
    <property type="entry name" value="HTH_MetabolicPath_Reg"/>
</dbReference>
<dbReference type="InterPro" id="IPR029016">
    <property type="entry name" value="GAF-like_dom_sf"/>
</dbReference>
<dbReference type="SMART" id="SM00346">
    <property type="entry name" value="HTH_ICLR"/>
    <property type="match status" value="1"/>
</dbReference>
<evidence type="ECO:0000313" key="6">
    <source>
        <dbReference type="EMBL" id="MCU6794323.1"/>
    </source>
</evidence>
<keyword evidence="7" id="KW-1185">Reference proteome</keyword>
<evidence type="ECO:0000259" key="5">
    <source>
        <dbReference type="PROSITE" id="PS51078"/>
    </source>
</evidence>
<dbReference type="Proteomes" id="UP001652445">
    <property type="component" value="Unassembled WGS sequence"/>
</dbReference>
<dbReference type="InterPro" id="IPR014757">
    <property type="entry name" value="Tscrpt_reg_IclR_C"/>
</dbReference>
<accession>A0ABT2UI80</accession>
<keyword evidence="2" id="KW-0238">DNA-binding</keyword>
<dbReference type="PROSITE" id="PS51078">
    <property type="entry name" value="ICLR_ED"/>
    <property type="match status" value="1"/>
</dbReference>
<gene>
    <name evidence="6" type="ORF">OB236_19650</name>
</gene>
<name>A0ABT2UI80_9BACL</name>
<dbReference type="PANTHER" id="PTHR30136">
    <property type="entry name" value="HELIX-TURN-HELIX TRANSCRIPTIONAL REGULATOR, ICLR FAMILY"/>
    <property type="match status" value="1"/>
</dbReference>
<dbReference type="Gene3D" id="3.30.450.40">
    <property type="match status" value="1"/>
</dbReference>
<evidence type="ECO:0000256" key="2">
    <source>
        <dbReference type="ARBA" id="ARBA00023125"/>
    </source>
</evidence>
<dbReference type="InterPro" id="IPR036388">
    <property type="entry name" value="WH-like_DNA-bd_sf"/>
</dbReference>
<dbReference type="Pfam" id="PF01614">
    <property type="entry name" value="IclR_C"/>
    <property type="match status" value="1"/>
</dbReference>
<dbReference type="InterPro" id="IPR036390">
    <property type="entry name" value="WH_DNA-bd_sf"/>
</dbReference>
<protein>
    <submittedName>
        <fullName evidence="6">IclR family transcriptional regulator</fullName>
    </submittedName>
</protein>
<dbReference type="InterPro" id="IPR005471">
    <property type="entry name" value="Tscrpt_reg_IclR_N"/>
</dbReference>
<comment type="caution">
    <text evidence="6">The sequence shown here is derived from an EMBL/GenBank/DDBJ whole genome shotgun (WGS) entry which is preliminary data.</text>
</comment>
<evidence type="ECO:0000256" key="1">
    <source>
        <dbReference type="ARBA" id="ARBA00023015"/>
    </source>
</evidence>
<dbReference type="PROSITE" id="PS51077">
    <property type="entry name" value="HTH_ICLR"/>
    <property type="match status" value="1"/>
</dbReference>
<keyword evidence="3" id="KW-0804">Transcription</keyword>
<evidence type="ECO:0000259" key="4">
    <source>
        <dbReference type="PROSITE" id="PS51077"/>
    </source>
</evidence>
<sequence>MKSLIKALKILDCFTVQSPELGITEISEKLGLYKSNVHNIADTFLKAGYLEQNQENGKYRLGFKLLEFSNVIHSNIDFRTIVLPLMQELSDFTNETVYLGTPRENEVVYLDSTCPRNQLSTRSMLGVKAPLYCTGIGKAMLAYLPDDRIKAVIDKGLIAITDSTITSQEALILDLQQIRVRGYSIDHMEHEYGIKCMGMPIRNKKREVIAGVSIAGPSLRFDDSTIENYAVKLQQVVSHIEDKL</sequence>
<dbReference type="SUPFAM" id="SSF55781">
    <property type="entry name" value="GAF domain-like"/>
    <property type="match status" value="1"/>
</dbReference>
<dbReference type="SUPFAM" id="SSF46785">
    <property type="entry name" value="Winged helix' DNA-binding domain"/>
    <property type="match status" value="1"/>
</dbReference>
<dbReference type="PANTHER" id="PTHR30136:SF35">
    <property type="entry name" value="HTH-TYPE TRANSCRIPTIONAL REGULATOR RV1719"/>
    <property type="match status" value="1"/>
</dbReference>
<keyword evidence="1" id="KW-0805">Transcription regulation</keyword>
<dbReference type="Pfam" id="PF09339">
    <property type="entry name" value="HTH_IclR"/>
    <property type="match status" value="1"/>
</dbReference>
<organism evidence="6 7">
    <name type="scientific">Paenibacillus baimaensis</name>
    <dbReference type="NCBI Taxonomy" id="2982185"/>
    <lineage>
        <taxon>Bacteria</taxon>
        <taxon>Bacillati</taxon>
        <taxon>Bacillota</taxon>
        <taxon>Bacilli</taxon>
        <taxon>Bacillales</taxon>
        <taxon>Paenibacillaceae</taxon>
        <taxon>Paenibacillus</taxon>
    </lineage>
</organism>
<reference evidence="6 7" key="1">
    <citation type="submission" date="2022-09" db="EMBL/GenBank/DDBJ databases">
        <authorList>
            <person name="Han X.L."/>
            <person name="Wang Q."/>
            <person name="Lu T."/>
        </authorList>
    </citation>
    <scope>NUCLEOTIDE SEQUENCE [LARGE SCALE GENOMIC DNA]</scope>
    <source>
        <strain evidence="6 7">WQ 127069</strain>
    </source>
</reference>
<proteinExistence type="predicted"/>
<feature type="domain" description="IclR-ED" evidence="5">
    <location>
        <begin position="64"/>
        <end position="244"/>
    </location>
</feature>
<dbReference type="Gene3D" id="1.10.10.10">
    <property type="entry name" value="Winged helix-like DNA-binding domain superfamily/Winged helix DNA-binding domain"/>
    <property type="match status" value="1"/>
</dbReference>
<feature type="domain" description="HTH iclR-type" evidence="4">
    <location>
        <begin position="1"/>
        <end position="63"/>
    </location>
</feature>